<reference evidence="3" key="1">
    <citation type="submission" date="2021-06" db="EMBL/GenBank/DDBJ databases">
        <title>Comparative genomics, transcriptomics and evolutionary studies reveal genomic signatures of adaptation to plant cell wall in hemibiotrophic fungi.</title>
        <authorList>
            <consortium name="DOE Joint Genome Institute"/>
            <person name="Baroncelli R."/>
            <person name="Diaz J.F."/>
            <person name="Benocci T."/>
            <person name="Peng M."/>
            <person name="Battaglia E."/>
            <person name="Haridas S."/>
            <person name="Andreopoulos W."/>
            <person name="Labutti K."/>
            <person name="Pangilinan J."/>
            <person name="Floch G.L."/>
            <person name="Makela M.R."/>
            <person name="Henrissat B."/>
            <person name="Grigoriev I.V."/>
            <person name="Crouch J.A."/>
            <person name="De Vries R.P."/>
            <person name="Sukno S.A."/>
            <person name="Thon M.R."/>
        </authorList>
    </citation>
    <scope>NUCLEOTIDE SEQUENCE</scope>
    <source>
        <strain evidence="3">CBS 193.32</strain>
    </source>
</reference>
<dbReference type="Pfam" id="PF24809">
    <property type="entry name" value="DUF7708"/>
    <property type="match status" value="1"/>
</dbReference>
<proteinExistence type="predicted"/>
<evidence type="ECO:0000256" key="1">
    <source>
        <dbReference type="SAM" id="MobiDB-lite"/>
    </source>
</evidence>
<name>A0AAJ0AWA9_9PEZI</name>
<dbReference type="GeneID" id="85451249"/>
<feature type="domain" description="DUF7708" evidence="2">
    <location>
        <begin position="170"/>
        <end position="307"/>
    </location>
</feature>
<comment type="caution">
    <text evidence="3">The sequence shown here is derived from an EMBL/GenBank/DDBJ whole genome shotgun (WGS) entry which is preliminary data.</text>
</comment>
<evidence type="ECO:0000259" key="2">
    <source>
        <dbReference type="Pfam" id="PF24809"/>
    </source>
</evidence>
<dbReference type="Proteomes" id="UP001224890">
    <property type="component" value="Unassembled WGS sequence"/>
</dbReference>
<organism evidence="3 4">
    <name type="scientific">Colletotrichum godetiae</name>
    <dbReference type="NCBI Taxonomy" id="1209918"/>
    <lineage>
        <taxon>Eukaryota</taxon>
        <taxon>Fungi</taxon>
        <taxon>Dikarya</taxon>
        <taxon>Ascomycota</taxon>
        <taxon>Pezizomycotina</taxon>
        <taxon>Sordariomycetes</taxon>
        <taxon>Hypocreomycetidae</taxon>
        <taxon>Glomerellales</taxon>
        <taxon>Glomerellaceae</taxon>
        <taxon>Colletotrichum</taxon>
        <taxon>Colletotrichum acutatum species complex</taxon>
    </lineage>
</organism>
<protein>
    <recommendedName>
        <fullName evidence="2">DUF7708 domain-containing protein</fullName>
    </recommendedName>
</protein>
<sequence length="355" mass="40325">MNDTPSTVREPPGPGGPLKRTIRLGHPAPKRLPRPRICDGRLHQLLGKTKPQNFASMKEAELIESLKALHEAAEIHEDKPPSRSPTNTIDVTRPAWALELAETRSLRDKFEQLGAAVGEYNTAASREGREIVIKNGCELKDVLFQAHMLQEIDFPSKEDKSLGSNIQASLQQFCKTTLHYAAVMDTLAQHHPEWVSLARRTMKLLLMIPIEYQKVKEGIVANLGRIGNKLELVSLLLSFYPFERMTDAASVIYASIVDFLGFCLRYLRSNCLVRTFKTMVAPFDTRLGPILKTIDDSYAILRQETEVQFMISQFQRYCVIQRDLFEMKEDQWRIIGVLEGTNVATQSLFQNLVQR</sequence>
<accession>A0AAJ0AWA9</accession>
<evidence type="ECO:0000313" key="4">
    <source>
        <dbReference type="Proteomes" id="UP001224890"/>
    </source>
</evidence>
<dbReference type="InterPro" id="IPR056125">
    <property type="entry name" value="DUF7708"/>
</dbReference>
<dbReference type="RefSeq" id="XP_060434708.1">
    <property type="nucleotide sequence ID" value="XM_060566723.1"/>
</dbReference>
<feature type="region of interest" description="Disordered" evidence="1">
    <location>
        <begin position="1"/>
        <end position="35"/>
    </location>
</feature>
<gene>
    <name evidence="3" type="ORF">BDP55DRAFT_316105</name>
</gene>
<keyword evidence="4" id="KW-1185">Reference proteome</keyword>
<feature type="compositionally biased region" description="Basic residues" evidence="1">
    <location>
        <begin position="20"/>
        <end position="34"/>
    </location>
</feature>
<evidence type="ECO:0000313" key="3">
    <source>
        <dbReference type="EMBL" id="KAK1691013.1"/>
    </source>
</evidence>
<dbReference type="EMBL" id="JAHMHR010000005">
    <property type="protein sequence ID" value="KAK1691013.1"/>
    <property type="molecule type" value="Genomic_DNA"/>
</dbReference>
<dbReference type="AlphaFoldDB" id="A0AAJ0AWA9"/>